<dbReference type="AlphaFoldDB" id="A0A395HWC2"/>
<dbReference type="RefSeq" id="XP_025551366.1">
    <property type="nucleotide sequence ID" value="XM_025695215.1"/>
</dbReference>
<sequence>MALILADPDPRKSSAARTRSVFTLFGLYAVSLEVVAFPAGKIYPGRDPVKEYFGS</sequence>
<reference evidence="2 3" key="1">
    <citation type="submission" date="2018-02" db="EMBL/GenBank/DDBJ databases">
        <title>The genomes of Aspergillus section Nigri reveals drivers in fungal speciation.</title>
        <authorList>
            <consortium name="DOE Joint Genome Institute"/>
            <person name="Vesth T.C."/>
            <person name="Nybo J."/>
            <person name="Theobald S."/>
            <person name="Brandl J."/>
            <person name="Frisvad J.C."/>
            <person name="Nielsen K.F."/>
            <person name="Lyhne E.K."/>
            <person name="Kogle M.E."/>
            <person name="Kuo A."/>
            <person name="Riley R."/>
            <person name="Clum A."/>
            <person name="Nolan M."/>
            <person name="Lipzen A."/>
            <person name="Salamov A."/>
            <person name="Henrissat B."/>
            <person name="Wiebenga A."/>
            <person name="De vries R.P."/>
            <person name="Grigoriev I.V."/>
            <person name="Mortensen U.H."/>
            <person name="Andersen M.R."/>
            <person name="Baker S.E."/>
        </authorList>
    </citation>
    <scope>NUCLEOTIDE SEQUENCE [LARGE SCALE GENOMIC DNA]</scope>
    <source>
        <strain evidence="2 3">CBS 101889</strain>
    </source>
</reference>
<feature type="transmembrane region" description="Helical" evidence="1">
    <location>
        <begin position="21"/>
        <end position="40"/>
    </location>
</feature>
<organism evidence="2 3">
    <name type="scientific">Aspergillus homomorphus (strain CBS 101889)</name>
    <dbReference type="NCBI Taxonomy" id="1450537"/>
    <lineage>
        <taxon>Eukaryota</taxon>
        <taxon>Fungi</taxon>
        <taxon>Dikarya</taxon>
        <taxon>Ascomycota</taxon>
        <taxon>Pezizomycotina</taxon>
        <taxon>Eurotiomycetes</taxon>
        <taxon>Eurotiomycetidae</taxon>
        <taxon>Eurotiales</taxon>
        <taxon>Aspergillaceae</taxon>
        <taxon>Aspergillus</taxon>
        <taxon>Aspergillus subgen. Circumdati</taxon>
    </lineage>
</organism>
<evidence type="ECO:0000313" key="3">
    <source>
        <dbReference type="Proteomes" id="UP000248961"/>
    </source>
</evidence>
<keyword evidence="1" id="KW-0472">Membrane</keyword>
<accession>A0A395HWC2</accession>
<gene>
    <name evidence="2" type="ORF">BO97DRAFT_405573</name>
</gene>
<protein>
    <submittedName>
        <fullName evidence="2">Uncharacterized protein</fullName>
    </submittedName>
</protein>
<keyword evidence="3" id="KW-1185">Reference proteome</keyword>
<keyword evidence="1" id="KW-0812">Transmembrane</keyword>
<dbReference type="GeneID" id="37199504"/>
<name>A0A395HWC2_ASPHC</name>
<dbReference type="EMBL" id="KZ824284">
    <property type="protein sequence ID" value="RAL12212.1"/>
    <property type="molecule type" value="Genomic_DNA"/>
</dbReference>
<proteinExistence type="predicted"/>
<dbReference type="Proteomes" id="UP000248961">
    <property type="component" value="Unassembled WGS sequence"/>
</dbReference>
<dbReference type="VEuPathDB" id="FungiDB:BO97DRAFT_405573"/>
<evidence type="ECO:0000313" key="2">
    <source>
        <dbReference type="EMBL" id="RAL12212.1"/>
    </source>
</evidence>
<keyword evidence="1" id="KW-1133">Transmembrane helix</keyword>
<feature type="non-terminal residue" evidence="2">
    <location>
        <position position="55"/>
    </location>
</feature>
<evidence type="ECO:0000256" key="1">
    <source>
        <dbReference type="SAM" id="Phobius"/>
    </source>
</evidence>